<dbReference type="InterPro" id="IPR011059">
    <property type="entry name" value="Metal-dep_hydrolase_composite"/>
</dbReference>
<evidence type="ECO:0000313" key="2">
    <source>
        <dbReference type="EMBL" id="SVD64614.1"/>
    </source>
</evidence>
<dbReference type="SUPFAM" id="SSF51556">
    <property type="entry name" value="Metallo-dependent hydrolases"/>
    <property type="match status" value="1"/>
</dbReference>
<dbReference type="Gene3D" id="2.30.40.10">
    <property type="entry name" value="Urease, subunit C, domain 1"/>
    <property type="match status" value="1"/>
</dbReference>
<reference evidence="2" key="1">
    <citation type="submission" date="2018-05" db="EMBL/GenBank/DDBJ databases">
        <authorList>
            <person name="Lanie J.A."/>
            <person name="Ng W.-L."/>
            <person name="Kazmierczak K.M."/>
            <person name="Andrzejewski T.M."/>
            <person name="Davidsen T.M."/>
            <person name="Wayne K.J."/>
            <person name="Tettelin H."/>
            <person name="Glass J.I."/>
            <person name="Rusch D."/>
            <person name="Podicherti R."/>
            <person name="Tsui H.-C.T."/>
            <person name="Winkler M.E."/>
        </authorList>
    </citation>
    <scope>NUCLEOTIDE SEQUENCE</scope>
</reference>
<dbReference type="GO" id="GO:0016810">
    <property type="term" value="F:hydrolase activity, acting on carbon-nitrogen (but not peptide) bonds"/>
    <property type="evidence" value="ECO:0007669"/>
    <property type="project" value="InterPro"/>
</dbReference>
<dbReference type="AlphaFoldDB" id="A0A382X171"/>
<dbReference type="EMBL" id="UINC01164001">
    <property type="protein sequence ID" value="SVD64614.1"/>
    <property type="molecule type" value="Genomic_DNA"/>
</dbReference>
<accession>A0A382X171</accession>
<dbReference type="Gene3D" id="3.20.20.140">
    <property type="entry name" value="Metal-dependent hydrolases"/>
    <property type="match status" value="1"/>
</dbReference>
<name>A0A382X171_9ZZZZ</name>
<dbReference type="Pfam" id="PF07969">
    <property type="entry name" value="Amidohydro_3"/>
    <property type="match status" value="1"/>
</dbReference>
<dbReference type="SUPFAM" id="SSF51338">
    <property type="entry name" value="Composite domain of metallo-dependent hydrolases"/>
    <property type="match status" value="1"/>
</dbReference>
<dbReference type="InterPro" id="IPR013108">
    <property type="entry name" value="Amidohydro_3"/>
</dbReference>
<dbReference type="InterPro" id="IPR050378">
    <property type="entry name" value="Metallo-dep_Hydrolases_sf"/>
</dbReference>
<feature type="domain" description="Amidohydrolase 3" evidence="1">
    <location>
        <begin position="45"/>
        <end position="188"/>
    </location>
</feature>
<sequence>MFDTLIVAGTIVDGTGNPKYKADVGITNGKITAIGSLSGSQSKLTIDATQHVVSPGFIDMHTHSDVTLVDDPCGESKVYQGVTTEVTGNCSYSPFPSGIGGAAALKESLGQTLVSKVDWKWSSLDEWAEDLETEGISLNVAPQVGNAALRVAAGAKQDGEATADQLEIMKKLAVESVEQGAFSLSTGLSLAPSAYATTDE</sequence>
<protein>
    <recommendedName>
        <fullName evidence="1">Amidohydrolase 3 domain-containing protein</fullName>
    </recommendedName>
</protein>
<feature type="non-terminal residue" evidence="2">
    <location>
        <position position="200"/>
    </location>
</feature>
<proteinExistence type="predicted"/>
<dbReference type="InterPro" id="IPR032466">
    <property type="entry name" value="Metal_Hydrolase"/>
</dbReference>
<organism evidence="2">
    <name type="scientific">marine metagenome</name>
    <dbReference type="NCBI Taxonomy" id="408172"/>
    <lineage>
        <taxon>unclassified sequences</taxon>
        <taxon>metagenomes</taxon>
        <taxon>ecological metagenomes</taxon>
    </lineage>
</organism>
<dbReference type="PANTHER" id="PTHR11647">
    <property type="entry name" value="HYDRANTOINASE/DIHYDROPYRIMIDINASE FAMILY MEMBER"/>
    <property type="match status" value="1"/>
</dbReference>
<gene>
    <name evidence="2" type="ORF">METZ01_LOCUS417468</name>
</gene>
<dbReference type="PANTHER" id="PTHR11647:SF1">
    <property type="entry name" value="COLLAPSIN RESPONSE MEDIATOR PROTEIN"/>
    <property type="match status" value="1"/>
</dbReference>
<evidence type="ECO:0000259" key="1">
    <source>
        <dbReference type="Pfam" id="PF07969"/>
    </source>
</evidence>